<gene>
    <name evidence="2" type="ORF">BJ972_003148</name>
    <name evidence="3" type="ORF">ESP50_12410</name>
</gene>
<dbReference type="EMBL" id="JACCBI010000001">
    <property type="protein sequence ID" value="NYD68629.1"/>
    <property type="molecule type" value="Genomic_DNA"/>
</dbReference>
<dbReference type="NCBIfam" id="TIGR03930">
    <property type="entry name" value="WXG100_ESAT6"/>
    <property type="match status" value="1"/>
</dbReference>
<dbReference type="SUPFAM" id="SSF140453">
    <property type="entry name" value="EsxAB dimer-like"/>
    <property type="match status" value="1"/>
</dbReference>
<evidence type="ECO:0000313" key="4">
    <source>
        <dbReference type="Proteomes" id="UP000292686"/>
    </source>
</evidence>
<comment type="caution">
    <text evidence="3">The sequence shown here is derived from an EMBL/GenBank/DDBJ whole genome shotgun (WGS) entry which is preliminary data.</text>
</comment>
<dbReference type="Proteomes" id="UP000581087">
    <property type="component" value="Unassembled WGS sequence"/>
</dbReference>
<reference evidence="2 5" key="2">
    <citation type="submission" date="2020-07" db="EMBL/GenBank/DDBJ databases">
        <title>Sequencing the genomes of 1000 actinobacteria strains.</title>
        <authorList>
            <person name="Klenk H.-P."/>
        </authorList>
    </citation>
    <scope>NUCLEOTIDE SEQUENCE [LARGE SCALE GENOMIC DNA]</scope>
    <source>
        <strain evidence="2 5">DSM 23870</strain>
    </source>
</reference>
<reference evidence="3 4" key="1">
    <citation type="submission" date="2019-01" db="EMBL/GenBank/DDBJ databases">
        <title>Agromyces.</title>
        <authorList>
            <person name="Li J."/>
        </authorList>
    </citation>
    <scope>NUCLEOTIDE SEQUENCE [LARGE SCALE GENOMIC DNA]</scope>
    <source>
        <strain evidence="3 4">DSM 23870</strain>
    </source>
</reference>
<evidence type="ECO:0000313" key="2">
    <source>
        <dbReference type="EMBL" id="NYD68629.1"/>
    </source>
</evidence>
<dbReference type="Pfam" id="PF06013">
    <property type="entry name" value="WXG100"/>
    <property type="match status" value="1"/>
</dbReference>
<organism evidence="3 4">
    <name type="scientific">Agromyces atrinae</name>
    <dbReference type="NCBI Taxonomy" id="592376"/>
    <lineage>
        <taxon>Bacteria</taxon>
        <taxon>Bacillati</taxon>
        <taxon>Actinomycetota</taxon>
        <taxon>Actinomycetes</taxon>
        <taxon>Micrococcales</taxon>
        <taxon>Microbacteriaceae</taxon>
        <taxon>Agromyces</taxon>
    </lineage>
</organism>
<accession>A0A4Q2M262</accession>
<dbReference type="AlphaFoldDB" id="A0A4Q2M262"/>
<sequence>MTMFQVDSDHVTQTAETARATADRLSADTVALTSLLTGLQSSWTGTASSAFQGALADWRSTQQVVEQSLAGIQQALVAAGVQYADVEQANARLFAR</sequence>
<dbReference type="RefSeq" id="WP_129175611.1">
    <property type="nucleotide sequence ID" value="NZ_JACCBI010000001.1"/>
</dbReference>
<dbReference type="OrthoDB" id="4231069at2"/>
<dbReference type="Proteomes" id="UP000292686">
    <property type="component" value="Unassembled WGS sequence"/>
</dbReference>
<dbReference type="InterPro" id="IPR010310">
    <property type="entry name" value="T7SS_ESAT-6-like"/>
</dbReference>
<keyword evidence="4" id="KW-1185">Reference proteome</keyword>
<comment type="similarity">
    <text evidence="1">Belongs to the WXG100 family.</text>
</comment>
<dbReference type="EMBL" id="SDPM01000006">
    <property type="protein sequence ID" value="RXZ86004.1"/>
    <property type="molecule type" value="Genomic_DNA"/>
</dbReference>
<evidence type="ECO:0000256" key="1">
    <source>
        <dbReference type="RuleBase" id="RU362001"/>
    </source>
</evidence>
<proteinExistence type="inferred from homology"/>
<evidence type="ECO:0000313" key="5">
    <source>
        <dbReference type="Proteomes" id="UP000581087"/>
    </source>
</evidence>
<evidence type="ECO:0000313" key="3">
    <source>
        <dbReference type="EMBL" id="RXZ86004.1"/>
    </source>
</evidence>
<dbReference type="InterPro" id="IPR036689">
    <property type="entry name" value="ESAT-6-like_sf"/>
</dbReference>
<name>A0A4Q2M262_9MICO</name>
<dbReference type="Gene3D" id="1.10.287.1060">
    <property type="entry name" value="ESAT-6-like"/>
    <property type="match status" value="1"/>
</dbReference>
<protein>
    <recommendedName>
        <fullName evidence="1">ESAT-6-like protein</fullName>
    </recommendedName>
</protein>